<dbReference type="InterPro" id="IPR018087">
    <property type="entry name" value="Glyco_hydro_5_CS"/>
</dbReference>
<keyword evidence="3" id="KW-0136">Cellulose degradation</keyword>
<dbReference type="AlphaFoldDB" id="A0A3N5Y573"/>
<evidence type="ECO:0000313" key="10">
    <source>
        <dbReference type="Proteomes" id="UP000275281"/>
    </source>
</evidence>
<keyword evidence="10" id="KW-1185">Reference proteome</keyword>
<evidence type="ECO:0000256" key="5">
    <source>
        <dbReference type="ARBA" id="ARBA00023295"/>
    </source>
</evidence>
<feature type="domain" description="Glycoside hydrolase family 5" evidence="8">
    <location>
        <begin position="58"/>
        <end position="309"/>
    </location>
</feature>
<dbReference type="GO" id="GO:0008422">
    <property type="term" value="F:beta-glucosidase activity"/>
    <property type="evidence" value="ECO:0007669"/>
    <property type="project" value="TreeGrafter"/>
</dbReference>
<evidence type="ECO:0000256" key="4">
    <source>
        <dbReference type="ARBA" id="ARBA00023277"/>
    </source>
</evidence>
<dbReference type="Gene3D" id="3.20.20.80">
    <property type="entry name" value="Glycosidases"/>
    <property type="match status" value="1"/>
</dbReference>
<dbReference type="PANTHER" id="PTHR31297">
    <property type="entry name" value="GLUCAN ENDO-1,6-BETA-GLUCOSIDASE B"/>
    <property type="match status" value="1"/>
</dbReference>
<dbReference type="PANTHER" id="PTHR31297:SF41">
    <property type="entry name" value="ENDOGLUCANASE, PUTATIVE (AFU_ORTHOLOGUE AFUA_5G01830)-RELATED"/>
    <property type="match status" value="1"/>
</dbReference>
<evidence type="ECO:0000256" key="6">
    <source>
        <dbReference type="ARBA" id="ARBA00023326"/>
    </source>
</evidence>
<dbReference type="OrthoDB" id="9800955at2"/>
<gene>
    <name evidence="9" type="ORF">DRW07_01745</name>
</gene>
<evidence type="ECO:0000256" key="3">
    <source>
        <dbReference type="ARBA" id="ARBA00023001"/>
    </source>
</evidence>
<name>A0A3N5Y573_9ALTE</name>
<sequence>MAVLIAGGLIGCAQVTSPSLEPSKQTSITARVAADQMGMGFNIGQMFENEQHTPSFEEARPKIDAYYALGHRNVRIPITWTESMYGSMMVNDPDVGDVNFDHPRVRELIKIVDYALSLPGMYVVINAHHEKTLKRDNKYKVIERIWADLSNYFKDRDFRLLYEILNEPHIDTDPMPVEHIRYMTELAYKRIRAVDPHRIIIIGGNQWFAAKELMVTWPDLEPIGGGKDAYIMATIHHYEPWSFHGEDGDKSAPWTLENIVEPMEQAEHWAATVGNNMPIYIGEWGNGWGKQFDKFDCNQTREWYRLFDSTYASQREQGVMPTAVWDDGGWFMIWSHEEDAFNNNLHQCISGKCVMTGEAMINAGCRSK</sequence>
<dbReference type="PROSITE" id="PS00659">
    <property type="entry name" value="GLYCOSYL_HYDROL_F5"/>
    <property type="match status" value="1"/>
</dbReference>
<evidence type="ECO:0000256" key="1">
    <source>
        <dbReference type="ARBA" id="ARBA00005641"/>
    </source>
</evidence>
<proteinExistence type="inferred from homology"/>
<comment type="caution">
    <text evidence="9">The sequence shown here is derived from an EMBL/GenBank/DDBJ whole genome shotgun (WGS) entry which is preliminary data.</text>
</comment>
<accession>A0A3N5Y573</accession>
<keyword evidence="6" id="KW-0624">Polysaccharide degradation</keyword>
<evidence type="ECO:0000313" key="9">
    <source>
        <dbReference type="EMBL" id="RPJ68820.1"/>
    </source>
</evidence>
<dbReference type="Proteomes" id="UP000275281">
    <property type="component" value="Unassembled WGS sequence"/>
</dbReference>
<evidence type="ECO:0000259" key="8">
    <source>
        <dbReference type="Pfam" id="PF00150"/>
    </source>
</evidence>
<keyword evidence="2 7" id="KW-0378">Hydrolase</keyword>
<dbReference type="InterPro" id="IPR050386">
    <property type="entry name" value="Glycosyl_hydrolase_5"/>
</dbReference>
<dbReference type="InterPro" id="IPR017853">
    <property type="entry name" value="GH"/>
</dbReference>
<protein>
    <submittedName>
        <fullName evidence="9">Glycoside hydrolase family 5 protein</fullName>
    </submittedName>
</protein>
<dbReference type="EMBL" id="RPOK01000001">
    <property type="protein sequence ID" value="RPJ68820.1"/>
    <property type="molecule type" value="Genomic_DNA"/>
</dbReference>
<organism evidence="9 10">
    <name type="scientific">Alteromonas sediminis</name>
    <dbReference type="NCBI Taxonomy" id="2259342"/>
    <lineage>
        <taxon>Bacteria</taxon>
        <taxon>Pseudomonadati</taxon>
        <taxon>Pseudomonadota</taxon>
        <taxon>Gammaproteobacteria</taxon>
        <taxon>Alteromonadales</taxon>
        <taxon>Alteromonadaceae</taxon>
        <taxon>Alteromonas/Salinimonas group</taxon>
        <taxon>Alteromonas</taxon>
    </lineage>
</organism>
<dbReference type="GO" id="GO:0009986">
    <property type="term" value="C:cell surface"/>
    <property type="evidence" value="ECO:0007669"/>
    <property type="project" value="TreeGrafter"/>
</dbReference>
<dbReference type="GO" id="GO:0005576">
    <property type="term" value="C:extracellular region"/>
    <property type="evidence" value="ECO:0007669"/>
    <property type="project" value="TreeGrafter"/>
</dbReference>
<dbReference type="SUPFAM" id="SSF51445">
    <property type="entry name" value="(Trans)glycosidases"/>
    <property type="match status" value="1"/>
</dbReference>
<evidence type="ECO:0000256" key="2">
    <source>
        <dbReference type="ARBA" id="ARBA00022801"/>
    </source>
</evidence>
<keyword evidence="5 7" id="KW-0326">Glycosidase</keyword>
<keyword evidence="4" id="KW-0119">Carbohydrate metabolism</keyword>
<reference evidence="9 10" key="1">
    <citation type="submission" date="2018-11" db="EMBL/GenBank/DDBJ databases">
        <authorList>
            <person name="Ye M.-Q."/>
            <person name="Du Z.-J."/>
        </authorList>
    </citation>
    <scope>NUCLEOTIDE SEQUENCE [LARGE SCALE GENOMIC DNA]</scope>
    <source>
        <strain evidence="9 10">U0105</strain>
    </source>
</reference>
<dbReference type="GO" id="GO:0030245">
    <property type="term" value="P:cellulose catabolic process"/>
    <property type="evidence" value="ECO:0007669"/>
    <property type="project" value="UniProtKB-KW"/>
</dbReference>
<dbReference type="Pfam" id="PF00150">
    <property type="entry name" value="Cellulase"/>
    <property type="match status" value="1"/>
</dbReference>
<comment type="similarity">
    <text evidence="1 7">Belongs to the glycosyl hydrolase 5 (cellulase A) family.</text>
</comment>
<dbReference type="InterPro" id="IPR001547">
    <property type="entry name" value="Glyco_hydro_5"/>
</dbReference>
<evidence type="ECO:0000256" key="7">
    <source>
        <dbReference type="RuleBase" id="RU361153"/>
    </source>
</evidence>